<proteinExistence type="predicted"/>
<protein>
    <recommendedName>
        <fullName evidence="5">Phage tail tape measure protein</fullName>
    </recommendedName>
</protein>
<evidence type="ECO:0000313" key="4">
    <source>
        <dbReference type="Proteomes" id="UP001596472"/>
    </source>
</evidence>
<evidence type="ECO:0008006" key="5">
    <source>
        <dbReference type="Google" id="ProtNLM"/>
    </source>
</evidence>
<keyword evidence="1" id="KW-0175">Coiled coil</keyword>
<feature type="compositionally biased region" description="Basic and acidic residues" evidence="2">
    <location>
        <begin position="561"/>
        <end position="583"/>
    </location>
</feature>
<dbReference type="Proteomes" id="UP001596472">
    <property type="component" value="Unassembled WGS sequence"/>
</dbReference>
<gene>
    <name evidence="3" type="ORF">ACFQY0_08840</name>
</gene>
<accession>A0ABW2L4J6</accession>
<keyword evidence="4" id="KW-1185">Reference proteome</keyword>
<organism evidence="3 4">
    <name type="scientific">Haloferula chungangensis</name>
    <dbReference type="NCBI Taxonomy" id="1048331"/>
    <lineage>
        <taxon>Bacteria</taxon>
        <taxon>Pseudomonadati</taxon>
        <taxon>Verrucomicrobiota</taxon>
        <taxon>Verrucomicrobiia</taxon>
        <taxon>Verrucomicrobiales</taxon>
        <taxon>Verrucomicrobiaceae</taxon>
        <taxon>Haloferula</taxon>
    </lineage>
</organism>
<feature type="region of interest" description="Disordered" evidence="2">
    <location>
        <begin position="556"/>
        <end position="583"/>
    </location>
</feature>
<feature type="region of interest" description="Disordered" evidence="2">
    <location>
        <begin position="440"/>
        <end position="462"/>
    </location>
</feature>
<evidence type="ECO:0000256" key="2">
    <source>
        <dbReference type="SAM" id="MobiDB-lite"/>
    </source>
</evidence>
<name>A0ABW2L4J6_9BACT</name>
<sequence length="605" mass="67304">MAEVIKTVLTADSSDMRTEFEKASSVVKSYTTKLEESRKRNARAALDELRALKLEANGQQQAAQAIRESIRLKEQALRLAKQTGLSEQAAMVMLRKKAELLKQLARQEVVLANQRQARAAFQATQGSTSAIVRTGDAVQGAGKKAGNAGLAFLELSRAVEDAQYGFRGVMNNLPGMVMMMGGTAGLAGAVSVSAVAVYNLNEALAKLHERGSAIRDARNGASPFVTVGGGAQEPQLEEAAAKMKDFLEVSRAAQETRQARFTLDQRIAALRLDGSSAAEKELQISQRELAVDQERARILEGRMAAEEKTMERLQELEDERVAAQARALELTKQFRSEREKAGVETSDSMFAGMLKHFADSEFRPDKVAQLEDARTAADLARVRMRLLDEELSNLYRSTDEKRRALKLETAALEVLREREALAAKLASKDEKARAAAEEIREAEEARQKAKEESERRMARDQRRGDFAGEMRVSELEHQGRTEEANALREELRLRRDAVRLAKDLEISEDKALEMLRRKLRLEHEGNAARNEGGSKIRQYAGSVGLRSGATLNSGGAYLRSELQRRGRERSQRPRDAAPGKEEDYLAKMTDLQERQLAVWERLQAR</sequence>
<evidence type="ECO:0000313" key="3">
    <source>
        <dbReference type="EMBL" id="MFC7337278.1"/>
    </source>
</evidence>
<evidence type="ECO:0000256" key="1">
    <source>
        <dbReference type="SAM" id="Coils"/>
    </source>
</evidence>
<feature type="coiled-coil region" evidence="1">
    <location>
        <begin position="296"/>
        <end position="333"/>
    </location>
</feature>
<comment type="caution">
    <text evidence="3">The sequence shown here is derived from an EMBL/GenBank/DDBJ whole genome shotgun (WGS) entry which is preliminary data.</text>
</comment>
<dbReference type="EMBL" id="JBHTBS010000003">
    <property type="protein sequence ID" value="MFC7337278.1"/>
    <property type="molecule type" value="Genomic_DNA"/>
</dbReference>
<dbReference type="RefSeq" id="WP_379711420.1">
    <property type="nucleotide sequence ID" value="NZ_JBHTBS010000003.1"/>
</dbReference>
<reference evidence="4" key="1">
    <citation type="journal article" date="2019" name="Int. J. Syst. Evol. Microbiol.">
        <title>The Global Catalogue of Microorganisms (GCM) 10K type strain sequencing project: providing services to taxonomists for standard genome sequencing and annotation.</title>
        <authorList>
            <consortium name="The Broad Institute Genomics Platform"/>
            <consortium name="The Broad Institute Genome Sequencing Center for Infectious Disease"/>
            <person name="Wu L."/>
            <person name="Ma J."/>
        </authorList>
    </citation>
    <scope>NUCLEOTIDE SEQUENCE [LARGE SCALE GENOMIC DNA]</scope>
    <source>
        <strain evidence="4">CGMCC 4.1467</strain>
    </source>
</reference>